<name>A0ABX0IAL4_9FLAO</name>
<dbReference type="EMBL" id="JAAJBV010000002">
    <property type="protein sequence ID" value="NHM03677.1"/>
    <property type="molecule type" value="Genomic_DNA"/>
</dbReference>
<feature type="transmembrane region" description="Helical" evidence="1">
    <location>
        <begin position="6"/>
        <end position="24"/>
    </location>
</feature>
<organism evidence="2 3">
    <name type="scientific">Flavobacterium celericrescens</name>
    <dbReference type="NCBI Taxonomy" id="2709780"/>
    <lineage>
        <taxon>Bacteria</taxon>
        <taxon>Pseudomonadati</taxon>
        <taxon>Bacteroidota</taxon>
        <taxon>Flavobacteriia</taxon>
        <taxon>Flavobacteriales</taxon>
        <taxon>Flavobacteriaceae</taxon>
        <taxon>Flavobacterium</taxon>
    </lineage>
</organism>
<evidence type="ECO:0000313" key="3">
    <source>
        <dbReference type="Proteomes" id="UP000761423"/>
    </source>
</evidence>
<comment type="caution">
    <text evidence="2">The sequence shown here is derived from an EMBL/GenBank/DDBJ whole genome shotgun (WGS) entry which is preliminary data.</text>
</comment>
<evidence type="ECO:0000313" key="2">
    <source>
        <dbReference type="EMBL" id="NHM03677.1"/>
    </source>
</evidence>
<sequence>MKILKLIGLLIIIAILILAGILNFTKTELTVENAEFNENYENIYPSSCFIKFENKKFLVQEIYKYKHKILNEYWFVASEGFAIQKFEFPFEMNYNNEQKKYRILKYTENEKLVKFNSQEYKITEKRNDTIISKITENKVIIFIDKE</sequence>
<keyword evidence="1" id="KW-0472">Membrane</keyword>
<keyword evidence="1" id="KW-1133">Transmembrane helix</keyword>
<dbReference type="Proteomes" id="UP000761423">
    <property type="component" value="Unassembled WGS sequence"/>
</dbReference>
<proteinExistence type="predicted"/>
<keyword evidence="1" id="KW-0812">Transmembrane</keyword>
<protein>
    <submittedName>
        <fullName evidence="2">Uncharacterized protein</fullName>
    </submittedName>
</protein>
<evidence type="ECO:0000256" key="1">
    <source>
        <dbReference type="SAM" id="Phobius"/>
    </source>
</evidence>
<reference evidence="2 3" key="1">
    <citation type="submission" date="2020-02" db="EMBL/GenBank/DDBJ databases">
        <authorList>
            <person name="Chen W.-M."/>
        </authorList>
    </citation>
    <scope>NUCLEOTIDE SEQUENCE [LARGE SCALE GENOMIC DNA]</scope>
    <source>
        <strain evidence="2 3">TWA-26</strain>
    </source>
</reference>
<accession>A0ABX0IAL4</accession>
<keyword evidence="3" id="KW-1185">Reference proteome</keyword>
<gene>
    <name evidence="2" type="ORF">G4L40_03040</name>
</gene>
<dbReference type="RefSeq" id="WP_166235692.1">
    <property type="nucleotide sequence ID" value="NZ_JAAJBV010000002.1"/>
</dbReference>